<reference evidence="1 2" key="1">
    <citation type="submission" date="2019-03" db="EMBL/GenBank/DDBJ databases">
        <title>Genomic Encyclopedia of Archaeal and Bacterial Type Strains, Phase II (KMG-II): from individual species to whole genera.</title>
        <authorList>
            <person name="Goeker M."/>
        </authorList>
    </citation>
    <scope>NUCLEOTIDE SEQUENCE [LARGE SCALE GENOMIC DNA]</scope>
    <source>
        <strain evidence="1 2">DSM 21537</strain>
    </source>
</reference>
<proteinExistence type="predicted"/>
<dbReference type="OrthoDB" id="9945466at2"/>
<sequence>MLFQSRKLVQDLFFCRSFETGITNLGLYEIQFNSEFTFCDTLRNFSSIRLLSVLKAKDGKKELDCILDLPNLNYLSLQNWKGASTSDFRELVKKYELKYKRKLQADLEDQMGYER</sequence>
<evidence type="ECO:0000313" key="1">
    <source>
        <dbReference type="EMBL" id="TDY66742.1"/>
    </source>
</evidence>
<accession>A0A4R8MJ41</accession>
<dbReference type="AlphaFoldDB" id="A0A4R8MJ41"/>
<organism evidence="1 2">
    <name type="scientific">Leptospira meyeri</name>
    <dbReference type="NCBI Taxonomy" id="29508"/>
    <lineage>
        <taxon>Bacteria</taxon>
        <taxon>Pseudomonadati</taxon>
        <taxon>Spirochaetota</taxon>
        <taxon>Spirochaetia</taxon>
        <taxon>Leptospirales</taxon>
        <taxon>Leptospiraceae</taxon>
        <taxon>Leptospira</taxon>
    </lineage>
</organism>
<evidence type="ECO:0008006" key="3">
    <source>
        <dbReference type="Google" id="ProtNLM"/>
    </source>
</evidence>
<dbReference type="GeneID" id="79829108"/>
<evidence type="ECO:0000313" key="2">
    <source>
        <dbReference type="Proteomes" id="UP000294684"/>
    </source>
</evidence>
<keyword evidence="2" id="KW-1185">Reference proteome</keyword>
<gene>
    <name evidence="1" type="ORF">CLV96_3852</name>
</gene>
<dbReference type="Proteomes" id="UP000294684">
    <property type="component" value="Unassembled WGS sequence"/>
</dbReference>
<protein>
    <recommendedName>
        <fullName evidence="3">Leucine-rich repeat domain-containing protein</fullName>
    </recommendedName>
</protein>
<name>A0A4R8MJ41_LEPME</name>
<dbReference type="RefSeq" id="WP_040917506.1">
    <property type="nucleotide sequence ID" value="NZ_SORO01000005.1"/>
</dbReference>
<comment type="caution">
    <text evidence="1">The sequence shown here is derived from an EMBL/GenBank/DDBJ whole genome shotgun (WGS) entry which is preliminary data.</text>
</comment>
<dbReference type="EMBL" id="SORO01000005">
    <property type="protein sequence ID" value="TDY66742.1"/>
    <property type="molecule type" value="Genomic_DNA"/>
</dbReference>